<dbReference type="PANTHER" id="PTHR10815">
    <property type="entry name" value="METHYLATED-DNA--PROTEIN-CYSTEINE METHYLTRANSFERASE"/>
    <property type="match status" value="1"/>
</dbReference>
<accession>A0A8T4C6Z1</accession>
<dbReference type="GO" id="GO:0006281">
    <property type="term" value="P:DNA repair"/>
    <property type="evidence" value="ECO:0007669"/>
    <property type="project" value="UniProtKB-KW"/>
</dbReference>
<comment type="caution">
    <text evidence="10">The sequence shown here is derived from an EMBL/GenBank/DDBJ whole genome shotgun (WGS) entry which is preliminary data.</text>
</comment>
<evidence type="ECO:0000256" key="7">
    <source>
        <dbReference type="ARBA" id="ARBA00023204"/>
    </source>
</evidence>
<dbReference type="CDD" id="cd06445">
    <property type="entry name" value="ATase"/>
    <property type="match status" value="1"/>
</dbReference>
<dbReference type="SUPFAM" id="SSF46767">
    <property type="entry name" value="Methylated DNA-protein cysteine methyltransferase, C-terminal domain"/>
    <property type="match status" value="1"/>
</dbReference>
<comment type="catalytic activity">
    <reaction evidence="8">
        <text>a 6-O-methyl-2'-deoxyguanosine in DNA + L-cysteinyl-[protein] = S-methyl-L-cysteinyl-[protein] + a 2'-deoxyguanosine in DNA</text>
        <dbReference type="Rhea" id="RHEA:24000"/>
        <dbReference type="Rhea" id="RHEA-COMP:10131"/>
        <dbReference type="Rhea" id="RHEA-COMP:10132"/>
        <dbReference type="Rhea" id="RHEA-COMP:11367"/>
        <dbReference type="Rhea" id="RHEA-COMP:11368"/>
        <dbReference type="ChEBI" id="CHEBI:29950"/>
        <dbReference type="ChEBI" id="CHEBI:82612"/>
        <dbReference type="ChEBI" id="CHEBI:85445"/>
        <dbReference type="ChEBI" id="CHEBI:85448"/>
        <dbReference type="EC" id="2.1.1.63"/>
    </reaction>
</comment>
<dbReference type="InterPro" id="IPR001497">
    <property type="entry name" value="MethylDNA_cys_MeTrfase_AS"/>
</dbReference>
<dbReference type="InterPro" id="IPR014048">
    <property type="entry name" value="MethylDNA_cys_MeTrfase_DNA-bd"/>
</dbReference>
<evidence type="ECO:0000256" key="8">
    <source>
        <dbReference type="ARBA" id="ARBA00049348"/>
    </source>
</evidence>
<evidence type="ECO:0000256" key="3">
    <source>
        <dbReference type="ARBA" id="ARBA00011918"/>
    </source>
</evidence>
<evidence type="ECO:0000313" key="10">
    <source>
        <dbReference type="EMBL" id="MBM3282191.1"/>
    </source>
</evidence>
<evidence type="ECO:0000256" key="4">
    <source>
        <dbReference type="ARBA" id="ARBA00022603"/>
    </source>
</evidence>
<reference evidence="10" key="1">
    <citation type="submission" date="2019-03" db="EMBL/GenBank/DDBJ databases">
        <title>Lake Tanganyika Metagenome-Assembled Genomes (MAGs).</title>
        <authorList>
            <person name="Tran P."/>
        </authorList>
    </citation>
    <scope>NUCLEOTIDE SEQUENCE</scope>
    <source>
        <strain evidence="10">M_DeepCast_50m_m2_156</strain>
    </source>
</reference>
<keyword evidence="4" id="KW-0489">Methyltransferase</keyword>
<evidence type="ECO:0000313" key="11">
    <source>
        <dbReference type="Proteomes" id="UP000774699"/>
    </source>
</evidence>
<dbReference type="GO" id="GO:0032259">
    <property type="term" value="P:methylation"/>
    <property type="evidence" value="ECO:0007669"/>
    <property type="project" value="UniProtKB-KW"/>
</dbReference>
<dbReference type="InterPro" id="IPR036217">
    <property type="entry name" value="MethylDNA_cys_MeTrfase_DNAb"/>
</dbReference>
<comment type="catalytic activity">
    <reaction evidence="1">
        <text>a 4-O-methyl-thymidine in DNA + L-cysteinyl-[protein] = a thymidine in DNA + S-methyl-L-cysteinyl-[protein]</text>
        <dbReference type="Rhea" id="RHEA:53428"/>
        <dbReference type="Rhea" id="RHEA-COMP:10131"/>
        <dbReference type="Rhea" id="RHEA-COMP:10132"/>
        <dbReference type="Rhea" id="RHEA-COMP:13555"/>
        <dbReference type="Rhea" id="RHEA-COMP:13556"/>
        <dbReference type="ChEBI" id="CHEBI:29950"/>
        <dbReference type="ChEBI" id="CHEBI:82612"/>
        <dbReference type="ChEBI" id="CHEBI:137386"/>
        <dbReference type="ChEBI" id="CHEBI:137387"/>
        <dbReference type="EC" id="2.1.1.63"/>
    </reaction>
</comment>
<dbReference type="EC" id="2.1.1.63" evidence="3"/>
<evidence type="ECO:0000259" key="9">
    <source>
        <dbReference type="Pfam" id="PF01035"/>
    </source>
</evidence>
<keyword evidence="5" id="KW-0808">Transferase</keyword>
<feature type="domain" description="Methylated-DNA-[protein]-cysteine S-methyltransferase DNA binding" evidence="9">
    <location>
        <begin position="18"/>
        <end position="98"/>
    </location>
</feature>
<comment type="similarity">
    <text evidence="2">Belongs to the MGMT family.</text>
</comment>
<dbReference type="Proteomes" id="UP000774699">
    <property type="component" value="Unassembled WGS sequence"/>
</dbReference>
<keyword evidence="6" id="KW-0227">DNA damage</keyword>
<dbReference type="FunFam" id="1.10.10.10:FF:000214">
    <property type="entry name" value="Methylated-DNA--protein-cysteine methyltransferase"/>
    <property type="match status" value="1"/>
</dbReference>
<dbReference type="PROSITE" id="PS00374">
    <property type="entry name" value="MGMT"/>
    <property type="match status" value="1"/>
</dbReference>
<evidence type="ECO:0000256" key="1">
    <source>
        <dbReference type="ARBA" id="ARBA00001286"/>
    </source>
</evidence>
<evidence type="ECO:0000256" key="5">
    <source>
        <dbReference type="ARBA" id="ARBA00022679"/>
    </source>
</evidence>
<sequence length="115" mass="12651">MSTPSSWINRIHAYNATPFSKKVWLAMLRIPKGKVASYQTIARMAGSPLASRAVGNACNANPFAPRVPCHRVVSSSGEIGGYAHGIKKKIEWLKKEGIVVRGNTIVDFETIEFQH</sequence>
<dbReference type="AlphaFoldDB" id="A0A8T4C6Z1"/>
<dbReference type="Gene3D" id="1.10.10.10">
    <property type="entry name" value="Winged helix-like DNA-binding domain superfamily/Winged helix DNA-binding domain"/>
    <property type="match status" value="1"/>
</dbReference>
<gene>
    <name evidence="10" type="ORF">FJY86_02525</name>
</gene>
<dbReference type="InterPro" id="IPR036388">
    <property type="entry name" value="WH-like_DNA-bd_sf"/>
</dbReference>
<proteinExistence type="inferred from homology"/>
<dbReference type="Pfam" id="PF01035">
    <property type="entry name" value="DNA_binding_1"/>
    <property type="match status" value="1"/>
</dbReference>
<organism evidence="10 11">
    <name type="scientific">Candidatus Iainarchaeum sp</name>
    <dbReference type="NCBI Taxonomy" id="3101447"/>
    <lineage>
        <taxon>Archaea</taxon>
        <taxon>Candidatus Iainarchaeota</taxon>
        <taxon>Candidatus Iainarchaeia</taxon>
        <taxon>Candidatus Iainarchaeales</taxon>
        <taxon>Candidatus Iainarchaeaceae</taxon>
        <taxon>Candidatus Iainarchaeum</taxon>
    </lineage>
</organism>
<dbReference type="GO" id="GO:0003908">
    <property type="term" value="F:methylated-DNA-[protein]-cysteine S-methyltransferase activity"/>
    <property type="evidence" value="ECO:0007669"/>
    <property type="project" value="UniProtKB-EC"/>
</dbReference>
<evidence type="ECO:0000256" key="6">
    <source>
        <dbReference type="ARBA" id="ARBA00022763"/>
    </source>
</evidence>
<evidence type="ECO:0000256" key="2">
    <source>
        <dbReference type="ARBA" id="ARBA00008711"/>
    </source>
</evidence>
<name>A0A8T4C6Z1_9ARCH</name>
<protein>
    <recommendedName>
        <fullName evidence="3">methylated-DNA--[protein]-cysteine S-methyltransferase</fullName>
        <ecNumber evidence="3">2.1.1.63</ecNumber>
    </recommendedName>
</protein>
<dbReference type="PANTHER" id="PTHR10815:SF13">
    <property type="entry name" value="METHYLATED-DNA--PROTEIN-CYSTEINE METHYLTRANSFERASE"/>
    <property type="match status" value="1"/>
</dbReference>
<dbReference type="EMBL" id="VGJJ01000014">
    <property type="protein sequence ID" value="MBM3282191.1"/>
    <property type="molecule type" value="Genomic_DNA"/>
</dbReference>
<dbReference type="NCBIfam" id="TIGR00589">
    <property type="entry name" value="ogt"/>
    <property type="match status" value="1"/>
</dbReference>
<keyword evidence="7" id="KW-0234">DNA repair</keyword>